<evidence type="ECO:0000313" key="1">
    <source>
        <dbReference type="EMBL" id="KAF2824681.1"/>
    </source>
</evidence>
<organism evidence="1 2">
    <name type="scientific">Ophiobolus disseminans</name>
    <dbReference type="NCBI Taxonomy" id="1469910"/>
    <lineage>
        <taxon>Eukaryota</taxon>
        <taxon>Fungi</taxon>
        <taxon>Dikarya</taxon>
        <taxon>Ascomycota</taxon>
        <taxon>Pezizomycotina</taxon>
        <taxon>Dothideomycetes</taxon>
        <taxon>Pleosporomycetidae</taxon>
        <taxon>Pleosporales</taxon>
        <taxon>Pleosporineae</taxon>
        <taxon>Phaeosphaeriaceae</taxon>
        <taxon>Ophiobolus</taxon>
    </lineage>
</organism>
<dbReference type="Proteomes" id="UP000799424">
    <property type="component" value="Unassembled WGS sequence"/>
</dbReference>
<keyword evidence="2" id="KW-1185">Reference proteome</keyword>
<sequence>MTGFNGHPAELSCMVFNELILDNKLHDVRPYRTVNNLCERITIEFFMTEMRDEFNSWLSIRGQLPTTGPNVICNIMTDIAEKKLPVPGMNNAKLTWQVCKIVNECSSSFSTLAFSPNRSQLNRHRSNDAEAFFVAVRLRHAPLVNAFFSNSVKVLGDTLLFGRTLECLAMNCEFEDFR</sequence>
<protein>
    <submittedName>
        <fullName evidence="1">Uncharacterized protein</fullName>
    </submittedName>
</protein>
<dbReference type="EMBL" id="MU006229">
    <property type="protein sequence ID" value="KAF2824681.1"/>
    <property type="molecule type" value="Genomic_DNA"/>
</dbReference>
<dbReference type="AlphaFoldDB" id="A0A6A6ZUD0"/>
<gene>
    <name evidence="1" type="ORF">CC86DRAFT_383482</name>
</gene>
<name>A0A6A6ZUD0_9PLEO</name>
<accession>A0A6A6ZUD0</accession>
<proteinExistence type="predicted"/>
<evidence type="ECO:0000313" key="2">
    <source>
        <dbReference type="Proteomes" id="UP000799424"/>
    </source>
</evidence>
<reference evidence="1" key="1">
    <citation type="journal article" date="2020" name="Stud. Mycol.">
        <title>101 Dothideomycetes genomes: a test case for predicting lifestyles and emergence of pathogens.</title>
        <authorList>
            <person name="Haridas S."/>
            <person name="Albert R."/>
            <person name="Binder M."/>
            <person name="Bloem J."/>
            <person name="Labutti K."/>
            <person name="Salamov A."/>
            <person name="Andreopoulos B."/>
            <person name="Baker S."/>
            <person name="Barry K."/>
            <person name="Bills G."/>
            <person name="Bluhm B."/>
            <person name="Cannon C."/>
            <person name="Castanera R."/>
            <person name="Culley D."/>
            <person name="Daum C."/>
            <person name="Ezra D."/>
            <person name="Gonzalez J."/>
            <person name="Henrissat B."/>
            <person name="Kuo A."/>
            <person name="Liang C."/>
            <person name="Lipzen A."/>
            <person name="Lutzoni F."/>
            <person name="Magnuson J."/>
            <person name="Mondo S."/>
            <person name="Nolan M."/>
            <person name="Ohm R."/>
            <person name="Pangilinan J."/>
            <person name="Park H.-J."/>
            <person name="Ramirez L."/>
            <person name="Alfaro M."/>
            <person name="Sun H."/>
            <person name="Tritt A."/>
            <person name="Yoshinaga Y."/>
            <person name="Zwiers L.-H."/>
            <person name="Turgeon B."/>
            <person name="Goodwin S."/>
            <person name="Spatafora J."/>
            <person name="Crous P."/>
            <person name="Grigoriev I."/>
        </authorList>
    </citation>
    <scope>NUCLEOTIDE SEQUENCE</scope>
    <source>
        <strain evidence="1">CBS 113818</strain>
    </source>
</reference>